<dbReference type="SMART" id="SM00906">
    <property type="entry name" value="Fungal_trans"/>
    <property type="match status" value="1"/>
</dbReference>
<dbReference type="GO" id="GO:0005634">
    <property type="term" value="C:nucleus"/>
    <property type="evidence" value="ECO:0007669"/>
    <property type="project" value="UniProtKB-SubCell"/>
</dbReference>
<keyword evidence="2" id="KW-0479">Metal-binding</keyword>
<organism evidence="5 6">
    <name type="scientific">Pseudomassariella vexata</name>
    <dbReference type="NCBI Taxonomy" id="1141098"/>
    <lineage>
        <taxon>Eukaryota</taxon>
        <taxon>Fungi</taxon>
        <taxon>Dikarya</taxon>
        <taxon>Ascomycota</taxon>
        <taxon>Pezizomycotina</taxon>
        <taxon>Sordariomycetes</taxon>
        <taxon>Xylariomycetidae</taxon>
        <taxon>Amphisphaeriales</taxon>
        <taxon>Pseudomassariaceae</taxon>
        <taxon>Pseudomassariella</taxon>
    </lineage>
</organism>
<dbReference type="STRING" id="1141098.A0A1Y2EI04"/>
<dbReference type="SMART" id="SM00066">
    <property type="entry name" value="GAL4"/>
    <property type="match status" value="1"/>
</dbReference>
<dbReference type="Gene3D" id="4.10.240.10">
    <property type="entry name" value="Zn(2)-C6 fungal-type DNA-binding domain"/>
    <property type="match status" value="1"/>
</dbReference>
<gene>
    <name evidence="5" type="ORF">BCR38DRAFT_416147</name>
</gene>
<accession>A0A1Y2EI04</accession>
<dbReference type="PANTHER" id="PTHR31001:SF49">
    <property type="entry name" value="ZN(II)2CYS6 TRANSCRIPTION FACTOR (EUROFUNG)"/>
    <property type="match status" value="1"/>
</dbReference>
<dbReference type="Proteomes" id="UP000193689">
    <property type="component" value="Unassembled WGS sequence"/>
</dbReference>
<reference evidence="5 6" key="1">
    <citation type="submission" date="2016-07" db="EMBL/GenBank/DDBJ databases">
        <title>Pervasive Adenine N6-methylation of Active Genes in Fungi.</title>
        <authorList>
            <consortium name="DOE Joint Genome Institute"/>
            <person name="Mondo S.J."/>
            <person name="Dannebaum R.O."/>
            <person name="Kuo R.C."/>
            <person name="Labutti K."/>
            <person name="Haridas S."/>
            <person name="Kuo A."/>
            <person name="Salamov A."/>
            <person name="Ahrendt S.R."/>
            <person name="Lipzen A."/>
            <person name="Sullivan W."/>
            <person name="Andreopoulos W.B."/>
            <person name="Clum A."/>
            <person name="Lindquist E."/>
            <person name="Daum C."/>
            <person name="Ramamoorthy G.K."/>
            <person name="Gryganskyi A."/>
            <person name="Culley D."/>
            <person name="Magnuson J.K."/>
            <person name="James T.Y."/>
            <person name="O'Malley M.A."/>
            <person name="Stajich J.E."/>
            <person name="Spatafora J.W."/>
            <person name="Visel A."/>
            <person name="Grigoriev I.V."/>
        </authorList>
    </citation>
    <scope>NUCLEOTIDE SEQUENCE [LARGE SCALE GENOMIC DNA]</scope>
    <source>
        <strain evidence="5 6">CBS 129021</strain>
    </source>
</reference>
<dbReference type="CDD" id="cd12148">
    <property type="entry name" value="fungal_TF_MHR"/>
    <property type="match status" value="1"/>
</dbReference>
<keyword evidence="6" id="KW-1185">Reference proteome</keyword>
<dbReference type="PANTHER" id="PTHR31001">
    <property type="entry name" value="UNCHARACTERIZED TRANSCRIPTIONAL REGULATORY PROTEIN"/>
    <property type="match status" value="1"/>
</dbReference>
<dbReference type="PROSITE" id="PS50048">
    <property type="entry name" value="ZN2_CY6_FUNGAL_2"/>
    <property type="match status" value="1"/>
</dbReference>
<dbReference type="GeneID" id="63775296"/>
<dbReference type="GO" id="GO:0003677">
    <property type="term" value="F:DNA binding"/>
    <property type="evidence" value="ECO:0007669"/>
    <property type="project" value="InterPro"/>
</dbReference>
<dbReference type="InterPro" id="IPR036864">
    <property type="entry name" value="Zn2-C6_fun-type_DNA-bd_sf"/>
</dbReference>
<dbReference type="GO" id="GO:0006351">
    <property type="term" value="P:DNA-templated transcription"/>
    <property type="evidence" value="ECO:0007669"/>
    <property type="project" value="InterPro"/>
</dbReference>
<dbReference type="InterPro" id="IPR050613">
    <property type="entry name" value="Sec_Metabolite_Reg"/>
</dbReference>
<dbReference type="GO" id="GO:0008270">
    <property type="term" value="F:zinc ion binding"/>
    <property type="evidence" value="ECO:0007669"/>
    <property type="project" value="InterPro"/>
</dbReference>
<dbReference type="SUPFAM" id="SSF57701">
    <property type="entry name" value="Zn2/Cys6 DNA-binding domain"/>
    <property type="match status" value="1"/>
</dbReference>
<keyword evidence="3" id="KW-0539">Nucleus</keyword>
<sequence length="589" mass="65765">MDESGAGPGNGNGNGGPHVKRTRILLSCSVCRNSKLKCDRAQPCGQCLKKCKPSACEYAPKPEKHKKQAKGMAARLKRLEGMVKGMIDSESLTRPADAPDEPTAAGGQVIRGDRATSYVGGTHFMAILEDIDELKSYFEVPEDEETEDLDAYEEAAGSPELLLFSRSAPRNRDELLALLPEKSVIDRLMMRYFNSNSPSQHILHKPTFSKEYQQFWQDPSKTSYHWLACLFMVISLGVFFSSFQAPHELDADSSSSSPTGAGTAPSAMDRFRQYRNAGGTALVWGKYSRPNNMTLQAFLLYVEGDFMVNRDTQMNCYLLSSVLIRLMLKMGLHRDPSKLPNISPYDGEMRRRYWNLAIQIDLLVSFHLGLPSMIHGIESDTLLPRNLIDEDFDEESRKLPLARPAADYTPLTYPINKAALCRVFGLVARQAHALTVPGYAEVMRVDGVLECTWSQVPGFMKVKPMEESVMDPPLQVVQRFGLASIYQKSRCVLHRRYLTEANPKREHAYSRKTCLEAALALLDYQSIIYGACKPGAMLSHMGWFMSSLAINDFLLADMIVSLVLQSENYPEFGGDSDLMMQVSILGSDS</sequence>
<dbReference type="CDD" id="cd00067">
    <property type="entry name" value="GAL4"/>
    <property type="match status" value="1"/>
</dbReference>
<dbReference type="RefSeq" id="XP_040720792.1">
    <property type="nucleotide sequence ID" value="XM_040859084.1"/>
</dbReference>
<dbReference type="PROSITE" id="PS00463">
    <property type="entry name" value="ZN2_CY6_FUNGAL_1"/>
    <property type="match status" value="1"/>
</dbReference>
<evidence type="ECO:0000259" key="4">
    <source>
        <dbReference type="PROSITE" id="PS50048"/>
    </source>
</evidence>
<dbReference type="EMBL" id="MCFJ01000001">
    <property type="protein sequence ID" value="ORY71200.1"/>
    <property type="molecule type" value="Genomic_DNA"/>
</dbReference>
<protein>
    <submittedName>
        <fullName evidence="5">Fungal-specific transcription factor domain-domain-containing protein</fullName>
    </submittedName>
</protein>
<proteinExistence type="predicted"/>
<comment type="subcellular location">
    <subcellularLocation>
        <location evidence="1">Nucleus</location>
    </subcellularLocation>
</comment>
<name>A0A1Y2EI04_9PEZI</name>
<evidence type="ECO:0000313" key="6">
    <source>
        <dbReference type="Proteomes" id="UP000193689"/>
    </source>
</evidence>
<dbReference type="InterPro" id="IPR001138">
    <property type="entry name" value="Zn2Cys6_DnaBD"/>
</dbReference>
<evidence type="ECO:0000256" key="3">
    <source>
        <dbReference type="ARBA" id="ARBA00023242"/>
    </source>
</evidence>
<evidence type="ECO:0000256" key="2">
    <source>
        <dbReference type="ARBA" id="ARBA00022723"/>
    </source>
</evidence>
<dbReference type="AlphaFoldDB" id="A0A1Y2EI04"/>
<evidence type="ECO:0000256" key="1">
    <source>
        <dbReference type="ARBA" id="ARBA00004123"/>
    </source>
</evidence>
<dbReference type="InterPro" id="IPR007219">
    <property type="entry name" value="XnlR_reg_dom"/>
</dbReference>
<dbReference type="Pfam" id="PF04082">
    <property type="entry name" value="Fungal_trans"/>
    <property type="match status" value="1"/>
</dbReference>
<evidence type="ECO:0000313" key="5">
    <source>
        <dbReference type="EMBL" id="ORY71200.1"/>
    </source>
</evidence>
<comment type="caution">
    <text evidence="5">The sequence shown here is derived from an EMBL/GenBank/DDBJ whole genome shotgun (WGS) entry which is preliminary data.</text>
</comment>
<dbReference type="OrthoDB" id="5431381at2759"/>
<dbReference type="InParanoid" id="A0A1Y2EI04"/>
<dbReference type="GO" id="GO:0000981">
    <property type="term" value="F:DNA-binding transcription factor activity, RNA polymerase II-specific"/>
    <property type="evidence" value="ECO:0007669"/>
    <property type="project" value="InterPro"/>
</dbReference>
<feature type="domain" description="Zn(2)-C6 fungal-type" evidence="4">
    <location>
        <begin position="27"/>
        <end position="58"/>
    </location>
</feature>